<proteinExistence type="predicted"/>
<dbReference type="SUPFAM" id="SSF53335">
    <property type="entry name" value="S-adenosyl-L-methionine-dependent methyltransferases"/>
    <property type="match status" value="1"/>
</dbReference>
<dbReference type="Pfam" id="PF13946">
    <property type="entry name" value="DUF4214"/>
    <property type="match status" value="1"/>
</dbReference>
<name>A0A2R3QA40_9BURK</name>
<dbReference type="KEGG" id="mela:C6568_04780"/>
<dbReference type="GO" id="GO:0016740">
    <property type="term" value="F:transferase activity"/>
    <property type="evidence" value="ECO:0007669"/>
    <property type="project" value="UniProtKB-KW"/>
</dbReference>
<dbReference type="EMBL" id="CP027667">
    <property type="protein sequence ID" value="AVO48655.1"/>
    <property type="molecule type" value="Genomic_DNA"/>
</dbReference>
<organism evidence="3 4">
    <name type="scientific">Melaminivora suipulveris</name>
    <dbReference type="NCBI Taxonomy" id="2109913"/>
    <lineage>
        <taxon>Bacteria</taxon>
        <taxon>Pseudomonadati</taxon>
        <taxon>Pseudomonadota</taxon>
        <taxon>Betaproteobacteria</taxon>
        <taxon>Burkholderiales</taxon>
        <taxon>Comamonadaceae</taxon>
        <taxon>Melaminivora</taxon>
    </lineage>
</organism>
<sequence>MGPVGGAGTVFSFVRHFFHVADWQGPRRRWRCRASPRSTMSDSSPPLDLDTLLQRLREAAGDHAEPVAGEGCAPVRARPWAPPGARAAAPALPWGLLARAGAWRPYLLTDPEEFVQLAYHRLLGREPDSGGAAHWAQRLSQHAPRFELLAELAVSPEALAMQPEGARGRLRLARLLLLATHQRRLRIDWLARGILRRTEHWLTRRAQRSALGLVWQGARIQAQAQQEALAALRDQWHGLEQRQAAHERGQQQLSSQHEALQQTLAQGQTDWRQGVAALHARLQALAASAAPAQARPAAEAQAMAGASASAASAAGSAEVDAFLAALEAAFRGPEQALREQLAQDYLPRMQALRDELGDGPCLDLGCGRGVWLQVLRAAGFADVRGVDLNAAAVAEARAGGLQAAHGDALAWLRGQADGSVLAVTAFHLMEHLPFALRLALVGECARVLRPGGLLILETPNPENIWVATHTFHHDPTHSQPLTPDSLAFLATYCGLAVEAVPRLHPYPAEAGLPGDTPVVRRLNHMTCGGQDFAVLARKPA</sequence>
<evidence type="ECO:0000313" key="3">
    <source>
        <dbReference type="EMBL" id="AVO48655.1"/>
    </source>
</evidence>
<protein>
    <recommendedName>
        <fullName evidence="2">DUF4214 domain-containing protein</fullName>
    </recommendedName>
</protein>
<dbReference type="Pfam" id="PF13489">
    <property type="entry name" value="Methyltransf_23"/>
    <property type="match status" value="1"/>
</dbReference>
<accession>A0A2R3QA40</accession>
<reference evidence="3 4" key="1">
    <citation type="submission" date="2018-03" db="EMBL/GenBank/DDBJ databases">
        <title>Genome sequencing of Melaminivora sp.</title>
        <authorList>
            <person name="Kim S.-J."/>
            <person name="Heo J."/>
            <person name="Ahn J.-H."/>
            <person name="Kwon S.-W."/>
        </authorList>
    </citation>
    <scope>NUCLEOTIDE SEQUENCE [LARGE SCALE GENOMIC DNA]</scope>
    <source>
        <strain evidence="3 4">SC2-9</strain>
    </source>
</reference>
<dbReference type="Gene3D" id="3.40.50.150">
    <property type="entry name" value="Vaccinia Virus protein VP39"/>
    <property type="match status" value="1"/>
</dbReference>
<keyword evidence="4" id="KW-1185">Reference proteome</keyword>
<dbReference type="PANTHER" id="PTHR43861:SF3">
    <property type="entry name" value="PUTATIVE (AFU_ORTHOLOGUE AFUA_2G14390)-RELATED"/>
    <property type="match status" value="1"/>
</dbReference>
<dbReference type="CDD" id="cd02440">
    <property type="entry name" value="AdoMet_MTases"/>
    <property type="match status" value="1"/>
</dbReference>
<evidence type="ECO:0000259" key="2">
    <source>
        <dbReference type="Pfam" id="PF13946"/>
    </source>
</evidence>
<feature type="domain" description="DUF4214" evidence="2">
    <location>
        <begin position="109"/>
        <end position="160"/>
    </location>
</feature>
<dbReference type="PANTHER" id="PTHR43861">
    <property type="entry name" value="TRANS-ACONITATE 2-METHYLTRANSFERASE-RELATED"/>
    <property type="match status" value="1"/>
</dbReference>
<evidence type="ECO:0000256" key="1">
    <source>
        <dbReference type="ARBA" id="ARBA00022679"/>
    </source>
</evidence>
<gene>
    <name evidence="3" type="ORF">C6568_04780</name>
</gene>
<dbReference type="AlphaFoldDB" id="A0A2R3QA40"/>
<dbReference type="InterPro" id="IPR029063">
    <property type="entry name" value="SAM-dependent_MTases_sf"/>
</dbReference>
<dbReference type="Proteomes" id="UP000237925">
    <property type="component" value="Chromosome"/>
</dbReference>
<evidence type="ECO:0000313" key="4">
    <source>
        <dbReference type="Proteomes" id="UP000237925"/>
    </source>
</evidence>
<dbReference type="InterPro" id="IPR025282">
    <property type="entry name" value="DUF4214"/>
</dbReference>
<keyword evidence="1" id="KW-0808">Transferase</keyword>